<feature type="repeat" description="ANK" evidence="3">
    <location>
        <begin position="30"/>
        <end position="63"/>
    </location>
</feature>
<evidence type="ECO:0000313" key="5">
    <source>
        <dbReference type="EMBL" id="OOP69019.1"/>
    </source>
</evidence>
<evidence type="ECO:0000256" key="2">
    <source>
        <dbReference type="ARBA" id="ARBA00023043"/>
    </source>
</evidence>
<evidence type="ECO:0000259" key="4">
    <source>
        <dbReference type="Pfam" id="PF14096"/>
    </source>
</evidence>
<dbReference type="Pfam" id="PF12796">
    <property type="entry name" value="Ank_2"/>
    <property type="match status" value="1"/>
</dbReference>
<dbReference type="InterPro" id="IPR036770">
    <property type="entry name" value="Ankyrin_rpt-contain_sf"/>
</dbReference>
<dbReference type="Gene3D" id="1.25.40.20">
    <property type="entry name" value="Ankyrin repeat-containing domain"/>
    <property type="match status" value="1"/>
</dbReference>
<dbReference type="PANTHER" id="PTHR24189">
    <property type="entry name" value="MYOTROPHIN"/>
    <property type="match status" value="1"/>
</dbReference>
<dbReference type="SMART" id="SM00248">
    <property type="entry name" value="ANK"/>
    <property type="match status" value="2"/>
</dbReference>
<protein>
    <recommendedName>
        <fullName evidence="4">DUF4274 domain-containing protein</fullName>
    </recommendedName>
</protein>
<keyword evidence="6" id="KW-1185">Reference proteome</keyword>
<feature type="domain" description="DUF4274" evidence="4">
    <location>
        <begin position="154"/>
        <end position="230"/>
    </location>
</feature>
<dbReference type="InterPro" id="IPR050745">
    <property type="entry name" value="Multifunctional_regulatory"/>
</dbReference>
<dbReference type="InterPro" id="IPR002110">
    <property type="entry name" value="Ankyrin_rpt"/>
</dbReference>
<dbReference type="Pfam" id="PF14096">
    <property type="entry name" value="DUF4274"/>
    <property type="match status" value="1"/>
</dbReference>
<gene>
    <name evidence="5" type="ORF">BWZ43_07520</name>
</gene>
<name>A0A8E2LGC3_9BACI</name>
<evidence type="ECO:0000313" key="6">
    <source>
        <dbReference type="Proteomes" id="UP000189761"/>
    </source>
</evidence>
<organism evidence="5 6">
    <name type="scientific">Heyndrickxia oleronia</name>
    <dbReference type="NCBI Taxonomy" id="38875"/>
    <lineage>
        <taxon>Bacteria</taxon>
        <taxon>Bacillati</taxon>
        <taxon>Bacillota</taxon>
        <taxon>Bacilli</taxon>
        <taxon>Bacillales</taxon>
        <taxon>Bacillaceae</taxon>
        <taxon>Heyndrickxia</taxon>
    </lineage>
</organism>
<dbReference type="Proteomes" id="UP000189761">
    <property type="component" value="Unassembled WGS sequence"/>
</dbReference>
<dbReference type="InterPro" id="IPR025369">
    <property type="entry name" value="DUF4274"/>
</dbReference>
<accession>A0A8E2LGC3</accession>
<evidence type="ECO:0000256" key="3">
    <source>
        <dbReference type="PROSITE-ProRule" id="PRU00023"/>
    </source>
</evidence>
<dbReference type="EMBL" id="MTLA01000070">
    <property type="protein sequence ID" value="OOP69019.1"/>
    <property type="molecule type" value="Genomic_DNA"/>
</dbReference>
<dbReference type="SUPFAM" id="SSF48403">
    <property type="entry name" value="Ankyrin repeat"/>
    <property type="match status" value="1"/>
</dbReference>
<keyword evidence="1" id="KW-0677">Repeat</keyword>
<dbReference type="PROSITE" id="PS50088">
    <property type="entry name" value="ANK_REPEAT"/>
    <property type="match status" value="1"/>
</dbReference>
<dbReference type="AlphaFoldDB" id="A0A8E2LGC3"/>
<proteinExistence type="predicted"/>
<sequence>MNWKEVSKTDDLSLVQKAASELDVNERDERGRTPLMLFLTNRLPVQAIEILIEHGAELEAQDKLGDTPLKKAVKFKQIEALLKLVEAGAKLDSPLGILATAWNAARKDKKLADLLLATKGAVRLSLTLEEQKLVDEVLYEESQNKMCDKIEGINSPELLHAIVNEYNWDDGPEPMLSVFYNPATPEITLLDMYELLDGDYWMDRDHSCDQLNTEEEKRFKELAVALNERLERNEPPLKNE</sequence>
<comment type="caution">
    <text evidence="5">The sequence shown here is derived from an EMBL/GenBank/DDBJ whole genome shotgun (WGS) entry which is preliminary data.</text>
</comment>
<dbReference type="PANTHER" id="PTHR24189:SF50">
    <property type="entry name" value="ANKYRIN REPEAT AND SOCS BOX PROTEIN 2"/>
    <property type="match status" value="1"/>
</dbReference>
<reference evidence="5 6" key="1">
    <citation type="submission" date="2017-01" db="EMBL/GenBank/DDBJ databases">
        <title>Draft genome sequence of Bacillus oleronius.</title>
        <authorList>
            <person name="Allam M."/>
        </authorList>
    </citation>
    <scope>NUCLEOTIDE SEQUENCE [LARGE SCALE GENOMIC DNA]</scope>
    <source>
        <strain evidence="5 6">DSM 9356</strain>
    </source>
</reference>
<keyword evidence="2 3" id="KW-0040">ANK repeat</keyword>
<evidence type="ECO:0000256" key="1">
    <source>
        <dbReference type="ARBA" id="ARBA00022737"/>
    </source>
</evidence>